<dbReference type="RefSeq" id="WP_094415798.1">
    <property type="nucleotide sequence ID" value="NZ_NOXV01000293.1"/>
</dbReference>
<dbReference type="AlphaFoldDB" id="A0A255YZ06"/>
<feature type="coiled-coil region" evidence="1">
    <location>
        <begin position="166"/>
        <end position="193"/>
    </location>
</feature>
<comment type="caution">
    <text evidence="4">The sequence shown here is derived from an EMBL/GenBank/DDBJ whole genome shotgun (WGS) entry which is preliminary data.</text>
</comment>
<proteinExistence type="predicted"/>
<dbReference type="EMBL" id="NOXV01000293">
    <property type="protein sequence ID" value="OYQ34419.1"/>
    <property type="molecule type" value="Genomic_DNA"/>
</dbReference>
<evidence type="ECO:0000313" key="5">
    <source>
        <dbReference type="Proteomes" id="UP000216605"/>
    </source>
</evidence>
<name>A0A255YZ06_9FLAO</name>
<keyword evidence="1" id="KW-0175">Coiled coil</keyword>
<accession>A0A255YZ06</accession>
<evidence type="ECO:0000256" key="2">
    <source>
        <dbReference type="SAM" id="Phobius"/>
    </source>
</evidence>
<keyword evidence="2" id="KW-1133">Transmembrane helix</keyword>
<keyword evidence="2" id="KW-0472">Membrane</keyword>
<organism evidence="4 5">
    <name type="scientific">Flavobacterium cyanobacteriorum</name>
    <dbReference type="NCBI Taxonomy" id="2022802"/>
    <lineage>
        <taxon>Bacteria</taxon>
        <taxon>Pseudomonadati</taxon>
        <taxon>Bacteroidota</taxon>
        <taxon>Flavobacteriia</taxon>
        <taxon>Flavobacteriales</taxon>
        <taxon>Flavobacteriaceae</taxon>
        <taxon>Flavobacterium</taxon>
    </lineage>
</organism>
<dbReference type="Pfam" id="PF14257">
    <property type="entry name" value="DUF4349"/>
    <property type="match status" value="1"/>
</dbReference>
<reference evidence="4 5" key="1">
    <citation type="submission" date="2017-07" db="EMBL/GenBank/DDBJ databases">
        <title>Flavobacterium cyanobacteriorum sp. nov., isolated from cyanobacterial aggregates in a eutrophic lake.</title>
        <authorList>
            <person name="Cai H."/>
        </authorList>
    </citation>
    <scope>NUCLEOTIDE SEQUENCE [LARGE SCALE GENOMIC DNA]</scope>
    <source>
        <strain evidence="4 5">TH021</strain>
    </source>
</reference>
<feature type="domain" description="DUF4349" evidence="3">
    <location>
        <begin position="57"/>
        <end position="264"/>
    </location>
</feature>
<sequence length="277" mass="31187">MKQTIILLVLMVQLTACKKEEEAGVGSTDAVMAMEAVAANEPVVATDSTGGRLFSVQKIIKNADLRFETTDMAATSAEIHAAVKKYGAQLQQDSESKNDYSVSRNMIIRVPSASFDPFLATIGRGVAYFERKEISSQDVTEEYIDVEARMKAKKVLEARYLELISKAKKVSEILEIEKELSAIREEIEVKEGQLRYMKNRVALSTVTIEFYKTTEKSGGATVSYISKMWAAIKSGFNTLSGFFISLLYMWPFILIFVIAYLLIRRKLRKRMKNDKTI</sequence>
<dbReference type="OrthoDB" id="5381491at2"/>
<gene>
    <name evidence="4" type="ORF">CHU92_11750</name>
</gene>
<dbReference type="InterPro" id="IPR025645">
    <property type="entry name" value="DUF4349"/>
</dbReference>
<keyword evidence="5" id="KW-1185">Reference proteome</keyword>
<dbReference type="Proteomes" id="UP000216605">
    <property type="component" value="Unassembled WGS sequence"/>
</dbReference>
<evidence type="ECO:0000256" key="1">
    <source>
        <dbReference type="SAM" id="Coils"/>
    </source>
</evidence>
<keyword evidence="2" id="KW-0812">Transmembrane</keyword>
<feature type="transmembrane region" description="Helical" evidence="2">
    <location>
        <begin position="242"/>
        <end position="263"/>
    </location>
</feature>
<evidence type="ECO:0000259" key="3">
    <source>
        <dbReference type="Pfam" id="PF14257"/>
    </source>
</evidence>
<protein>
    <recommendedName>
        <fullName evidence="3">DUF4349 domain-containing protein</fullName>
    </recommendedName>
</protein>
<evidence type="ECO:0000313" key="4">
    <source>
        <dbReference type="EMBL" id="OYQ34419.1"/>
    </source>
</evidence>